<dbReference type="OrthoDB" id="784829at2"/>
<evidence type="ECO:0000313" key="2">
    <source>
        <dbReference type="Proteomes" id="UP000199603"/>
    </source>
</evidence>
<dbReference type="RefSeq" id="WP_091237412.1">
    <property type="nucleotide sequence ID" value="NZ_FNAG01000001.1"/>
</dbReference>
<sequence length="156" mass="16563">MGAALREVEAGPLERVLSRLSGVRRCGRGFIATCSAPEHKDRSASLSIAAGDDGRVLLHCFAGCSVDDVVAGLGLQRRDLFPPSLRRAHTPEERRAAWRASREAAWAAALGVLGREALVIEIAAGVLAAGEPLSKEDLARLRVACERVESARAVLT</sequence>
<gene>
    <name evidence="1" type="ORF">SAMN04488509_1013</name>
</gene>
<evidence type="ECO:0000313" key="1">
    <source>
        <dbReference type="EMBL" id="SDD05950.1"/>
    </source>
</evidence>
<protein>
    <recommendedName>
        <fullName evidence="3">CHC2 zinc finger</fullName>
    </recommendedName>
</protein>
<accession>A0A1G6RMQ1</accession>
<keyword evidence="2" id="KW-1185">Reference proteome</keyword>
<dbReference type="STRING" id="265719.SAMN04488509_1013"/>
<proteinExistence type="predicted"/>
<dbReference type="AlphaFoldDB" id="A0A1G6RMQ1"/>
<evidence type="ECO:0008006" key="3">
    <source>
        <dbReference type="Google" id="ProtNLM"/>
    </source>
</evidence>
<dbReference type="EMBL" id="FNAG01000001">
    <property type="protein sequence ID" value="SDD05950.1"/>
    <property type="molecule type" value="Genomic_DNA"/>
</dbReference>
<name>A0A1G6RMQ1_9GAMM</name>
<organism evidence="1 2">
    <name type="scientific">Aquimonas voraii</name>
    <dbReference type="NCBI Taxonomy" id="265719"/>
    <lineage>
        <taxon>Bacteria</taxon>
        <taxon>Pseudomonadati</taxon>
        <taxon>Pseudomonadota</taxon>
        <taxon>Gammaproteobacteria</taxon>
        <taxon>Lysobacterales</taxon>
        <taxon>Lysobacteraceae</taxon>
        <taxon>Aquimonas</taxon>
    </lineage>
</organism>
<reference evidence="1 2" key="1">
    <citation type="submission" date="2016-10" db="EMBL/GenBank/DDBJ databases">
        <authorList>
            <person name="de Groot N.N."/>
        </authorList>
    </citation>
    <scope>NUCLEOTIDE SEQUENCE [LARGE SCALE GENOMIC DNA]</scope>
    <source>
        <strain evidence="1 2">DSM 16957</strain>
    </source>
</reference>
<dbReference type="Proteomes" id="UP000199603">
    <property type="component" value="Unassembled WGS sequence"/>
</dbReference>